<protein>
    <submittedName>
        <fullName evidence="2">Uncharacterized protein</fullName>
    </submittedName>
</protein>
<comment type="caution">
    <text evidence="2">The sequence shown here is derived from an EMBL/GenBank/DDBJ whole genome shotgun (WGS) entry which is preliminary data.</text>
</comment>
<dbReference type="GeneID" id="95427124"/>
<name>G1WB04_9BACT</name>
<gene>
    <name evidence="2" type="ORF">HMPREF9431_01005</name>
</gene>
<evidence type="ECO:0000256" key="1">
    <source>
        <dbReference type="SAM" id="MobiDB-lite"/>
    </source>
</evidence>
<feature type="compositionally biased region" description="Basic and acidic residues" evidence="1">
    <location>
        <begin position="44"/>
        <end position="54"/>
    </location>
</feature>
<dbReference type="RefSeq" id="WP_004380024.1">
    <property type="nucleotide sequence ID" value="NZ_JH114215.1"/>
</dbReference>
<sequence>MKKQATKWAYMKPESKIVKMQIEHLLQAVSGQHKHIGQGGTYGDAKRNNMEWGE</sequence>
<dbReference type="AlphaFoldDB" id="G1WB04"/>
<keyword evidence="3" id="KW-1185">Reference proteome</keyword>
<organism evidence="2 3">
    <name type="scientific">Segatella oulorum F0390</name>
    <dbReference type="NCBI Taxonomy" id="702438"/>
    <lineage>
        <taxon>Bacteria</taxon>
        <taxon>Pseudomonadati</taxon>
        <taxon>Bacteroidota</taxon>
        <taxon>Bacteroidia</taxon>
        <taxon>Bacteroidales</taxon>
        <taxon>Prevotellaceae</taxon>
        <taxon>Segatella</taxon>
    </lineage>
</organism>
<dbReference type="Proteomes" id="UP000005141">
    <property type="component" value="Unassembled WGS sequence"/>
</dbReference>
<evidence type="ECO:0000313" key="2">
    <source>
        <dbReference type="EMBL" id="EGV32550.1"/>
    </source>
</evidence>
<dbReference type="HOGENOM" id="CLU_196044_1_0_10"/>
<dbReference type="PATRIC" id="fig|702438.4.peg.1043"/>
<feature type="region of interest" description="Disordered" evidence="1">
    <location>
        <begin position="33"/>
        <end position="54"/>
    </location>
</feature>
<reference evidence="2 3" key="1">
    <citation type="submission" date="2011-07" db="EMBL/GenBank/DDBJ databases">
        <title>The Genome Sequence of Prevotella oulorum F0390.</title>
        <authorList>
            <consortium name="The Broad Institute Genome Sequencing Platform"/>
            <consortium name="The Broad Institute Genome Sequencing Center for Infectious Disease"/>
            <person name="Earl A."/>
            <person name="Ward D."/>
            <person name="Feldgarden M."/>
            <person name="Gevers D."/>
            <person name="Izard J."/>
            <person name="Ganesan A."/>
            <person name="Baranova O.V."/>
            <person name="Blanton J.M."/>
            <person name="Tanner A.C."/>
            <person name="Dewhirst F.E."/>
            <person name="Young S.K."/>
            <person name="Zeng Q."/>
            <person name="Gargeya S."/>
            <person name="Fitzgerald M."/>
            <person name="Haas B."/>
            <person name="Abouelleil A."/>
            <person name="Alvarado L."/>
            <person name="Arachchi H.M."/>
            <person name="Berlin A."/>
            <person name="Brown A."/>
            <person name="Chapman S.B."/>
            <person name="Chen Z."/>
            <person name="Dunbar C."/>
            <person name="Freedman E."/>
            <person name="Gearin G."/>
            <person name="Gellesch M."/>
            <person name="Goldberg J."/>
            <person name="Griggs A."/>
            <person name="Gujja S."/>
            <person name="Heiman D."/>
            <person name="Howarth C."/>
            <person name="Larson L."/>
            <person name="Lui A."/>
            <person name="MacDonald P.J.P."/>
            <person name="Mehta T."/>
            <person name="Montmayeur A."/>
            <person name="Murphy C."/>
            <person name="Neiman D."/>
            <person name="Pearson M."/>
            <person name="Priest M."/>
            <person name="Roberts A."/>
            <person name="Saif S."/>
            <person name="Shea T."/>
            <person name="Shenoy N."/>
            <person name="Sisk P."/>
            <person name="Stolte C."/>
            <person name="Sykes S."/>
            <person name="Wortman J."/>
            <person name="Nusbaum C."/>
            <person name="Birren B."/>
        </authorList>
    </citation>
    <scope>NUCLEOTIDE SEQUENCE [LARGE SCALE GENOMIC DNA]</scope>
    <source>
        <strain evidence="2 3">F0390</strain>
    </source>
</reference>
<accession>G1WB04</accession>
<dbReference type="EMBL" id="ADGI01000032">
    <property type="protein sequence ID" value="EGV32550.1"/>
    <property type="molecule type" value="Genomic_DNA"/>
</dbReference>
<evidence type="ECO:0000313" key="3">
    <source>
        <dbReference type="Proteomes" id="UP000005141"/>
    </source>
</evidence>
<proteinExistence type="predicted"/>